<evidence type="ECO:0000256" key="1">
    <source>
        <dbReference type="SAM" id="MobiDB-lite"/>
    </source>
</evidence>
<comment type="caution">
    <text evidence="2">The sequence shown here is derived from an EMBL/GenBank/DDBJ whole genome shotgun (WGS) entry which is preliminary data.</text>
</comment>
<keyword evidence="3" id="KW-1185">Reference proteome</keyword>
<evidence type="ECO:0000313" key="2">
    <source>
        <dbReference type="EMBL" id="KAJ3119522.1"/>
    </source>
</evidence>
<dbReference type="AlphaFoldDB" id="A0AAD5XFB6"/>
<reference evidence="2" key="1">
    <citation type="submission" date="2020-05" db="EMBL/GenBank/DDBJ databases">
        <title>Phylogenomic resolution of chytrid fungi.</title>
        <authorList>
            <person name="Stajich J.E."/>
            <person name="Amses K."/>
            <person name="Simmons R."/>
            <person name="Seto K."/>
            <person name="Myers J."/>
            <person name="Bonds A."/>
            <person name="Quandt C.A."/>
            <person name="Barry K."/>
            <person name="Liu P."/>
            <person name="Grigoriev I."/>
            <person name="Longcore J.E."/>
            <person name="James T.Y."/>
        </authorList>
    </citation>
    <scope>NUCLEOTIDE SEQUENCE</scope>
    <source>
        <strain evidence="2">JEL0513</strain>
    </source>
</reference>
<feature type="compositionally biased region" description="Pro residues" evidence="1">
    <location>
        <begin position="95"/>
        <end position="111"/>
    </location>
</feature>
<protein>
    <submittedName>
        <fullName evidence="2">Uncharacterized protein</fullName>
    </submittedName>
</protein>
<name>A0AAD5XFB6_9FUNG</name>
<proteinExistence type="predicted"/>
<dbReference type="EMBL" id="JADGJH010001052">
    <property type="protein sequence ID" value="KAJ3119522.1"/>
    <property type="molecule type" value="Genomic_DNA"/>
</dbReference>
<sequence>MKGSPAASMGTQECLEWMQVSRPQGMEVFSPPSVQNNDADVLVIKNEMTLKRTHADASDESSDESDLLLSKKVARIHQLPSPPAALPLVPHEPASSPPPPPPSPPAGPALPLPIRRLTLESLNNTRKRPYVVNVPYDLSFTAESSKNTCLEPAPVIGLDGKATHLSFEIASWETMWAGLNAKTRREHETSIAAKMLETGISREELLHSGPRCSGMTLQICDFWYSLACLYDANLNVGTAGPSDSKTSSHAKLLGLQGKCRGCMAHHSCFNMRLRMTFDVEEALRYKAAKLNHNEEWTTKVSKDVSFSLVLRVLRNCGFIHLRTQADVIAIRKPLTKAEQAEHLTWIKANVHHGFRTGAELILLTEAGLCMISFDRSDSNKKIDQIGQTIVADSWGFNRLSNSLSERATDQLLREILAGSYADGDAAFRRRNGEGQPRRLSEAWEASIKRKWDTMSVESQNSQRKFMSPNHAPYIDNRVWTLREFQRICRLNANSNGNLVDEISGVELSPDNWGVDRVINDRVAGVSGMYCHLHCLITHARVNDFKEAGGRKIFATVETLSVEMQHRNLVQADYRVATQLIIRDYLNQIRVFRNSPAYQENMDKLDMTKNGH</sequence>
<gene>
    <name evidence="2" type="ORF">HK100_000274</name>
</gene>
<organism evidence="2 3">
    <name type="scientific">Physocladia obscura</name>
    <dbReference type="NCBI Taxonomy" id="109957"/>
    <lineage>
        <taxon>Eukaryota</taxon>
        <taxon>Fungi</taxon>
        <taxon>Fungi incertae sedis</taxon>
        <taxon>Chytridiomycota</taxon>
        <taxon>Chytridiomycota incertae sedis</taxon>
        <taxon>Chytridiomycetes</taxon>
        <taxon>Chytridiales</taxon>
        <taxon>Chytriomycetaceae</taxon>
        <taxon>Physocladia</taxon>
    </lineage>
</organism>
<dbReference type="Proteomes" id="UP001211907">
    <property type="component" value="Unassembled WGS sequence"/>
</dbReference>
<accession>A0AAD5XFB6</accession>
<feature type="region of interest" description="Disordered" evidence="1">
    <location>
        <begin position="81"/>
        <end position="111"/>
    </location>
</feature>
<evidence type="ECO:0000313" key="3">
    <source>
        <dbReference type="Proteomes" id="UP001211907"/>
    </source>
</evidence>